<evidence type="ECO:0000313" key="2">
    <source>
        <dbReference type="EMBL" id="SIR36619.1"/>
    </source>
</evidence>
<reference evidence="3" key="1">
    <citation type="submission" date="2017-01" db="EMBL/GenBank/DDBJ databases">
        <authorList>
            <person name="Varghese N."/>
            <person name="Submissions S."/>
        </authorList>
    </citation>
    <scope>NUCLEOTIDE SEQUENCE [LARGE SCALE GENOMIC DNA]</scope>
    <source>
        <strain evidence="3">DM9</strain>
    </source>
</reference>
<dbReference type="AlphaFoldDB" id="A0A1N7AC89"/>
<name>A0A1N7AC89_9BACT</name>
<feature type="chain" id="PRO_5009940219" evidence="1">
    <location>
        <begin position="23"/>
        <end position="114"/>
    </location>
</feature>
<accession>A0A1N7AC89</accession>
<evidence type="ECO:0000313" key="3">
    <source>
        <dbReference type="Proteomes" id="UP000185924"/>
    </source>
</evidence>
<proteinExistence type="predicted"/>
<dbReference type="OrthoDB" id="853757at2"/>
<feature type="signal peptide" evidence="1">
    <location>
        <begin position="1"/>
        <end position="22"/>
    </location>
</feature>
<gene>
    <name evidence="2" type="ORF">SAMN05421545_3377</name>
</gene>
<keyword evidence="1" id="KW-0732">Signal</keyword>
<protein>
    <submittedName>
        <fullName evidence="2">Uncharacterized protein</fullName>
    </submittedName>
</protein>
<organism evidence="2 3">
    <name type="scientific">Pontibacter lucknowensis</name>
    <dbReference type="NCBI Taxonomy" id="1077936"/>
    <lineage>
        <taxon>Bacteria</taxon>
        <taxon>Pseudomonadati</taxon>
        <taxon>Bacteroidota</taxon>
        <taxon>Cytophagia</taxon>
        <taxon>Cytophagales</taxon>
        <taxon>Hymenobacteraceae</taxon>
        <taxon>Pontibacter</taxon>
    </lineage>
</organism>
<keyword evidence="3" id="KW-1185">Reference proteome</keyword>
<dbReference type="Proteomes" id="UP000185924">
    <property type="component" value="Unassembled WGS sequence"/>
</dbReference>
<dbReference type="EMBL" id="FTNM01000005">
    <property type="protein sequence ID" value="SIR36619.1"/>
    <property type="molecule type" value="Genomic_DNA"/>
</dbReference>
<evidence type="ECO:0000256" key="1">
    <source>
        <dbReference type="SAM" id="SignalP"/>
    </source>
</evidence>
<sequence length="114" mass="12965">MKKVISLLFSLAFFLFVSDAMAQTSSSSSTSLSSGKDEFWGTAKVQEKGTTVDAVGARASGLDTRWNAYENTNRSRFTKDRIKGSKRMEAILKKEKEMHRKHKRDKRRLARMSL</sequence>